<dbReference type="GO" id="GO:0000155">
    <property type="term" value="F:phosphorelay sensor kinase activity"/>
    <property type="evidence" value="ECO:0007669"/>
    <property type="project" value="InterPro"/>
</dbReference>
<evidence type="ECO:0000256" key="3">
    <source>
        <dbReference type="ARBA" id="ARBA00022553"/>
    </source>
</evidence>
<dbReference type="InterPro" id="IPR003594">
    <property type="entry name" value="HATPase_dom"/>
</dbReference>
<dbReference type="InterPro" id="IPR050351">
    <property type="entry name" value="BphY/WalK/GraS-like"/>
</dbReference>
<dbReference type="STRING" id="897.B2D07_13605"/>
<keyword evidence="7" id="KW-0812">Transmembrane</keyword>
<dbReference type="Gene3D" id="1.10.287.130">
    <property type="match status" value="1"/>
</dbReference>
<dbReference type="PATRIC" id="fig|1121405.3.peg.3888"/>
<accession>S7UP93</accession>
<dbReference type="InterPro" id="IPR005467">
    <property type="entry name" value="His_kinase_dom"/>
</dbReference>
<keyword evidence="5 9" id="KW-0418">Kinase</keyword>
<organism evidence="9 10">
    <name type="scientific">Desulfococcus multivorans DSM 2059</name>
    <dbReference type="NCBI Taxonomy" id="1121405"/>
    <lineage>
        <taxon>Bacteria</taxon>
        <taxon>Pseudomonadati</taxon>
        <taxon>Thermodesulfobacteriota</taxon>
        <taxon>Desulfobacteria</taxon>
        <taxon>Desulfobacterales</taxon>
        <taxon>Desulfococcaceae</taxon>
        <taxon>Desulfococcus</taxon>
    </lineage>
</organism>
<feature type="transmembrane region" description="Helical" evidence="7">
    <location>
        <begin position="12"/>
        <end position="32"/>
    </location>
</feature>
<evidence type="ECO:0000256" key="6">
    <source>
        <dbReference type="ARBA" id="ARBA00023012"/>
    </source>
</evidence>
<protein>
    <recommendedName>
        <fullName evidence="2">histidine kinase</fullName>
        <ecNumber evidence="2">2.7.13.3</ecNumber>
    </recommendedName>
</protein>
<feature type="domain" description="Histidine kinase" evidence="8">
    <location>
        <begin position="99"/>
        <end position="317"/>
    </location>
</feature>
<dbReference type="EMBL" id="ATHJ01000119">
    <property type="protein sequence ID" value="EPR34143.1"/>
    <property type="molecule type" value="Genomic_DNA"/>
</dbReference>
<evidence type="ECO:0000256" key="5">
    <source>
        <dbReference type="ARBA" id="ARBA00022777"/>
    </source>
</evidence>
<dbReference type="PANTHER" id="PTHR45453:SF1">
    <property type="entry name" value="PHOSPHATE REGULON SENSOR PROTEIN PHOR"/>
    <property type="match status" value="1"/>
</dbReference>
<dbReference type="SUPFAM" id="SSF55874">
    <property type="entry name" value="ATPase domain of HSP90 chaperone/DNA topoisomerase II/histidine kinase"/>
    <property type="match status" value="1"/>
</dbReference>
<proteinExistence type="predicted"/>
<evidence type="ECO:0000256" key="7">
    <source>
        <dbReference type="SAM" id="Phobius"/>
    </source>
</evidence>
<evidence type="ECO:0000256" key="1">
    <source>
        <dbReference type="ARBA" id="ARBA00000085"/>
    </source>
</evidence>
<keyword evidence="7" id="KW-1133">Transmembrane helix</keyword>
<dbReference type="Pfam" id="PF02518">
    <property type="entry name" value="HATPase_c"/>
    <property type="match status" value="1"/>
</dbReference>
<comment type="caution">
    <text evidence="9">The sequence shown here is derived from an EMBL/GenBank/DDBJ whole genome shotgun (WGS) entry which is preliminary data.</text>
</comment>
<evidence type="ECO:0000256" key="4">
    <source>
        <dbReference type="ARBA" id="ARBA00022679"/>
    </source>
</evidence>
<dbReference type="CDD" id="cd00075">
    <property type="entry name" value="HATPase"/>
    <property type="match status" value="1"/>
</dbReference>
<keyword evidence="4" id="KW-0808">Transferase</keyword>
<evidence type="ECO:0000259" key="8">
    <source>
        <dbReference type="PROSITE" id="PS50109"/>
    </source>
</evidence>
<dbReference type="PANTHER" id="PTHR45453">
    <property type="entry name" value="PHOSPHATE REGULON SENSOR PROTEIN PHOR"/>
    <property type="match status" value="1"/>
</dbReference>
<dbReference type="EC" id="2.7.13.3" evidence="2"/>
<dbReference type="InterPro" id="IPR036097">
    <property type="entry name" value="HisK_dim/P_sf"/>
</dbReference>
<dbReference type="GO" id="GO:0005886">
    <property type="term" value="C:plasma membrane"/>
    <property type="evidence" value="ECO:0007669"/>
    <property type="project" value="TreeGrafter"/>
</dbReference>
<evidence type="ECO:0000256" key="2">
    <source>
        <dbReference type="ARBA" id="ARBA00012438"/>
    </source>
</evidence>
<dbReference type="GO" id="GO:0004721">
    <property type="term" value="F:phosphoprotein phosphatase activity"/>
    <property type="evidence" value="ECO:0007669"/>
    <property type="project" value="TreeGrafter"/>
</dbReference>
<dbReference type="Gene3D" id="3.30.565.10">
    <property type="entry name" value="Histidine kinase-like ATPase, C-terminal domain"/>
    <property type="match status" value="1"/>
</dbReference>
<evidence type="ECO:0000313" key="9">
    <source>
        <dbReference type="EMBL" id="EPR34143.1"/>
    </source>
</evidence>
<keyword evidence="6" id="KW-0902">Two-component regulatory system</keyword>
<dbReference type="SMART" id="SM00388">
    <property type="entry name" value="HisKA"/>
    <property type="match status" value="1"/>
</dbReference>
<keyword evidence="3" id="KW-0597">Phosphoprotein</keyword>
<evidence type="ECO:0000313" key="10">
    <source>
        <dbReference type="Proteomes" id="UP000014977"/>
    </source>
</evidence>
<gene>
    <name evidence="9" type="ORF">dsmv_3355</name>
</gene>
<dbReference type="SUPFAM" id="SSF47384">
    <property type="entry name" value="Homodimeric domain of signal transducing histidine kinase"/>
    <property type="match status" value="1"/>
</dbReference>
<dbReference type="GO" id="GO:0016036">
    <property type="term" value="P:cellular response to phosphate starvation"/>
    <property type="evidence" value="ECO:0007669"/>
    <property type="project" value="TreeGrafter"/>
</dbReference>
<dbReference type="RefSeq" id="WP_020878488.1">
    <property type="nucleotide sequence ID" value="NZ_ATHJ01000119.1"/>
</dbReference>
<dbReference type="OrthoDB" id="9804645at2"/>
<name>S7UP93_DESML</name>
<dbReference type="eggNOG" id="COG2205">
    <property type="taxonomic scope" value="Bacteria"/>
</dbReference>
<feature type="transmembrane region" description="Helical" evidence="7">
    <location>
        <begin position="59"/>
        <end position="82"/>
    </location>
</feature>
<reference evidence="9 10" key="1">
    <citation type="journal article" date="2013" name="Genome Announc.">
        <title>Draft genome sequences for three mercury-methylating, sulfate-reducing bacteria.</title>
        <authorList>
            <person name="Brown S.D."/>
            <person name="Hurt R.A.Jr."/>
            <person name="Gilmour C.C."/>
            <person name="Elias D.A."/>
        </authorList>
    </citation>
    <scope>NUCLEOTIDE SEQUENCE [LARGE SCALE GENOMIC DNA]</scope>
    <source>
        <strain evidence="9 10">DSM 2059</strain>
    </source>
</reference>
<keyword evidence="10" id="KW-1185">Reference proteome</keyword>
<dbReference type="CDD" id="cd00082">
    <property type="entry name" value="HisKA"/>
    <property type="match status" value="1"/>
</dbReference>
<dbReference type="InterPro" id="IPR004358">
    <property type="entry name" value="Sig_transdc_His_kin-like_C"/>
</dbReference>
<dbReference type="PROSITE" id="PS50109">
    <property type="entry name" value="HIS_KIN"/>
    <property type="match status" value="1"/>
</dbReference>
<dbReference type="InterPro" id="IPR003661">
    <property type="entry name" value="HisK_dim/P_dom"/>
</dbReference>
<dbReference type="Pfam" id="PF00512">
    <property type="entry name" value="HisKA"/>
    <property type="match status" value="1"/>
</dbReference>
<dbReference type="SMART" id="SM00387">
    <property type="entry name" value="HATPase_c"/>
    <property type="match status" value="1"/>
</dbReference>
<dbReference type="AlphaFoldDB" id="S7UP93"/>
<dbReference type="Proteomes" id="UP000014977">
    <property type="component" value="Unassembled WGS sequence"/>
</dbReference>
<dbReference type="PRINTS" id="PR00344">
    <property type="entry name" value="BCTRLSENSOR"/>
</dbReference>
<sequence length="317" mass="36800">MKHTRWFYHPLFVFIFSILALVLSLFLSIYWYTKASKNLETIARKFNIDPQQVLKSETWMVILVLSILVGIILIGIFAIFVYSQKTVQLYRLQHNFINSFTHELKTPVTSLKLFLETFLKHDIPRTDQITYIRYMLQDVGRLSDNISRILNLARIESKSYAGAFVDSDMVQLVKDFITENHHLFEGCQIEIHDPDDAPFTYTVNVPLFEMFLINIFTNAIKYNTSRTPRIDIVFERQKQRLAVHFRDNGIGIPKTEIKRIFKKFYQVGRSDDMTAKGSGLGLYLVQNIARLHKGRVIASSDGPGEGAVFTLLLPRRR</sequence>
<comment type="catalytic activity">
    <reaction evidence="1">
        <text>ATP + protein L-histidine = ADP + protein N-phospho-L-histidine.</text>
        <dbReference type="EC" id="2.7.13.3"/>
    </reaction>
</comment>
<keyword evidence="7" id="KW-0472">Membrane</keyword>
<dbReference type="InterPro" id="IPR036890">
    <property type="entry name" value="HATPase_C_sf"/>
</dbReference>